<accession>A0A9R1T3K0</accession>
<dbReference type="AlphaFoldDB" id="A0A9R1T3K0"/>
<evidence type="ECO:0000256" key="1">
    <source>
        <dbReference type="SAM" id="MobiDB-lite"/>
    </source>
</evidence>
<dbReference type="RefSeq" id="XP_011302507.1">
    <property type="nucleotide sequence ID" value="XM_011304205.1"/>
</dbReference>
<dbReference type="CTD" id="32123"/>
<dbReference type="RefSeq" id="XP_011302508.1">
    <property type="nucleotide sequence ID" value="XM_011304206.1"/>
</dbReference>
<feature type="compositionally biased region" description="Polar residues" evidence="1">
    <location>
        <begin position="225"/>
        <end position="236"/>
    </location>
</feature>
<dbReference type="GeneID" id="105266231"/>
<reference evidence="3 4" key="1">
    <citation type="submission" date="2025-04" db="UniProtKB">
        <authorList>
            <consortium name="RefSeq"/>
        </authorList>
    </citation>
    <scope>IDENTIFICATION</scope>
    <source>
        <strain evidence="3 4">USDA-PBARC FA_bdor</strain>
        <tissue evidence="3 4">Whole organism</tissue>
    </source>
</reference>
<keyword evidence="2" id="KW-1185">Reference proteome</keyword>
<dbReference type="PANTHER" id="PTHR21521">
    <property type="entry name" value="AMUN, ISOFORM A"/>
    <property type="match status" value="1"/>
</dbReference>
<evidence type="ECO:0000313" key="3">
    <source>
        <dbReference type="RefSeq" id="XP_011302507.1"/>
    </source>
</evidence>
<evidence type="ECO:0000313" key="2">
    <source>
        <dbReference type="Proteomes" id="UP000694866"/>
    </source>
</evidence>
<proteinExistence type="predicted"/>
<dbReference type="Proteomes" id="UP000694866">
    <property type="component" value="Unplaced"/>
</dbReference>
<organism evidence="2 5">
    <name type="scientific">Fopius arisanus</name>
    <dbReference type="NCBI Taxonomy" id="64838"/>
    <lineage>
        <taxon>Eukaryota</taxon>
        <taxon>Metazoa</taxon>
        <taxon>Ecdysozoa</taxon>
        <taxon>Arthropoda</taxon>
        <taxon>Hexapoda</taxon>
        <taxon>Insecta</taxon>
        <taxon>Pterygota</taxon>
        <taxon>Neoptera</taxon>
        <taxon>Endopterygota</taxon>
        <taxon>Hymenoptera</taxon>
        <taxon>Apocrita</taxon>
        <taxon>Ichneumonoidea</taxon>
        <taxon>Braconidae</taxon>
        <taxon>Opiinae</taxon>
        <taxon>Fopius</taxon>
    </lineage>
</organism>
<accession>A0A9R1T4U5</accession>
<feature type="region of interest" description="Disordered" evidence="1">
    <location>
        <begin position="219"/>
        <end position="334"/>
    </location>
</feature>
<gene>
    <name evidence="3 4 5" type="primary">Amun</name>
</gene>
<feature type="compositionally biased region" description="Polar residues" evidence="1">
    <location>
        <begin position="255"/>
        <end position="275"/>
    </location>
</feature>
<accession>A0A9R1T400</accession>
<dbReference type="OrthoDB" id="8249012at2759"/>
<protein>
    <submittedName>
        <fullName evidence="3 4">Uncharacterized protein Amun</fullName>
    </submittedName>
</protein>
<feature type="compositionally biased region" description="Polar residues" evidence="1">
    <location>
        <begin position="296"/>
        <end position="312"/>
    </location>
</feature>
<dbReference type="PANTHER" id="PTHR21521:SF0">
    <property type="entry name" value="AMUN, ISOFORM A"/>
    <property type="match status" value="1"/>
</dbReference>
<name>A0A9R1T3K0_9HYME</name>
<sequence length="334" mass="36957">MASVKDTATFFTEGTTSQFEHVLKLYPQALRLQADRKKKKPEELVKLDDWYQNELPKTIKSRGKDAHLIHEELVQTMKWKQTRGKFYPQLNYLVKVNTPRAVMAETKKAFKKLPNLEQAITALSNLKGVGTTMASALLAAASPENAPFMADECLMAIPEIEGIDYTTKEYLNFVQHIQTTVERLNKQTTNGKSWSPHRVELALWTHYVASELKPELLEGIPGATENGNTHPSSNGEATEPSDDSNPEVAVVNGKEPTTINPAAIDENSTTTSFTEDSLDKPPTPITAAVASEDTNDSIATNENEDCSNTPRPTDSDDTEDSQDVQEPPAKKTKK</sequence>
<evidence type="ECO:0000313" key="4">
    <source>
        <dbReference type="RefSeq" id="XP_011302508.1"/>
    </source>
</evidence>
<evidence type="ECO:0000313" key="5">
    <source>
        <dbReference type="RefSeq" id="XP_011302509.1"/>
    </source>
</evidence>
<dbReference type="RefSeq" id="XP_011302509.1">
    <property type="nucleotide sequence ID" value="XM_011304207.1"/>
</dbReference>
<dbReference type="KEGG" id="fas:105266231"/>